<comment type="caution">
    <text evidence="1">The sequence shown here is derived from an EMBL/GenBank/DDBJ whole genome shotgun (WGS) entry which is preliminary data.</text>
</comment>
<accession>A0ABU3QCM3</accession>
<dbReference type="PROSITE" id="PS51365">
    <property type="entry name" value="RENAL_DIPEPTIDASE_2"/>
    <property type="match status" value="1"/>
</dbReference>
<dbReference type="InterPro" id="IPR008257">
    <property type="entry name" value="Pept_M19"/>
</dbReference>
<reference evidence="1 2" key="1">
    <citation type="submission" date="2023-05" db="EMBL/GenBank/DDBJ databases">
        <authorList>
            <person name="Guo Y."/>
        </authorList>
    </citation>
    <scope>NUCLEOTIDE SEQUENCE [LARGE SCALE GENOMIC DNA]</scope>
    <source>
        <strain evidence="1 2">GR2756</strain>
    </source>
</reference>
<dbReference type="GO" id="GO:0016805">
    <property type="term" value="F:dipeptidase activity"/>
    <property type="evidence" value="ECO:0007669"/>
    <property type="project" value="UniProtKB-KW"/>
</dbReference>
<keyword evidence="1" id="KW-0645">Protease</keyword>
<dbReference type="SUPFAM" id="SSF51556">
    <property type="entry name" value="Metallo-dependent hydrolases"/>
    <property type="match status" value="1"/>
</dbReference>
<sequence length="340" mass="37738">MTDAASLISSNLVWDNHGCMPLRPFDEDFLPQLERYRAAGVNVILLNVGFGEQGIEEHVRVLAHFRHWLSSRTDRYLIIETVEDIERARASGRLAVGFNLEGANGIADQLSMIQFYYDLGVRWMLMAYNRNNRVGGGCQDEDGGLTEFGRKVIDEMGRVGMVACCTHTGYRTAMDVLTYSRKPVIFSHSNPRALHDHPRNITDEMIRACAATDGVVGLNGIGIFLGDNDNSTDTYVRHIDHVVNLVGARHVGIGLDYVFDIEELDDYIRKMKGTFPDGLGYDVGAGLRMVEPERIGEIADRLLAMNYSDEDLTGILGGNFLRVAKAVWRPADPLTAAAAE</sequence>
<dbReference type="EMBL" id="JAVUPU010000011">
    <property type="protein sequence ID" value="MDT9600733.1"/>
    <property type="molecule type" value="Genomic_DNA"/>
</dbReference>
<keyword evidence="1" id="KW-0378">Hydrolase</keyword>
<dbReference type="InterPro" id="IPR032466">
    <property type="entry name" value="Metal_Hydrolase"/>
</dbReference>
<proteinExistence type="predicted"/>
<dbReference type="PANTHER" id="PTHR10443">
    <property type="entry name" value="MICROSOMAL DIPEPTIDASE"/>
    <property type="match status" value="1"/>
</dbReference>
<keyword evidence="2" id="KW-1185">Reference proteome</keyword>
<protein>
    <submittedName>
        <fullName evidence="1">Membrane dipeptidase</fullName>
        <ecNumber evidence="1">3.4.13.-</ecNumber>
    </submittedName>
</protein>
<dbReference type="Pfam" id="PF01244">
    <property type="entry name" value="Peptidase_M19"/>
    <property type="match status" value="1"/>
</dbReference>
<organism evidence="1 2">
    <name type="scientific">Sphingosinicella rhizophila</name>
    <dbReference type="NCBI Taxonomy" id="3050082"/>
    <lineage>
        <taxon>Bacteria</taxon>
        <taxon>Pseudomonadati</taxon>
        <taxon>Pseudomonadota</taxon>
        <taxon>Alphaproteobacteria</taxon>
        <taxon>Sphingomonadales</taxon>
        <taxon>Sphingosinicellaceae</taxon>
        <taxon>Sphingosinicella</taxon>
    </lineage>
</organism>
<evidence type="ECO:0000313" key="2">
    <source>
        <dbReference type="Proteomes" id="UP001259572"/>
    </source>
</evidence>
<dbReference type="Gene3D" id="3.20.20.140">
    <property type="entry name" value="Metal-dependent hydrolases"/>
    <property type="match status" value="1"/>
</dbReference>
<evidence type="ECO:0000313" key="1">
    <source>
        <dbReference type="EMBL" id="MDT9600733.1"/>
    </source>
</evidence>
<gene>
    <name evidence="1" type="ORF">RQX22_17360</name>
</gene>
<keyword evidence="1" id="KW-0224">Dipeptidase</keyword>
<dbReference type="EC" id="3.4.13.-" evidence="1"/>
<dbReference type="PANTHER" id="PTHR10443:SF12">
    <property type="entry name" value="DIPEPTIDASE"/>
    <property type="match status" value="1"/>
</dbReference>
<dbReference type="Proteomes" id="UP001259572">
    <property type="component" value="Unassembled WGS sequence"/>
</dbReference>
<name>A0ABU3QCM3_9SPHN</name>
<dbReference type="RefSeq" id="WP_315728169.1">
    <property type="nucleotide sequence ID" value="NZ_JAVUPU010000011.1"/>
</dbReference>